<dbReference type="OrthoDB" id="6312247at2"/>
<proteinExistence type="predicted"/>
<evidence type="ECO:0000313" key="1">
    <source>
        <dbReference type="EMBL" id="TMP27213.1"/>
    </source>
</evidence>
<reference evidence="2" key="2">
    <citation type="submission" date="2019-06" db="EMBL/GenBank/DDBJ databases">
        <title>Co-occurence of chitin degradation, pigmentation and bioactivity in marine Pseudoalteromonas.</title>
        <authorList>
            <person name="Sonnenschein E.C."/>
            <person name="Bech P.K."/>
        </authorList>
    </citation>
    <scope>NUCLEOTIDE SEQUENCE [LARGE SCALE GENOMIC DNA]</scope>
    <source>
        <strain evidence="2">S2676</strain>
    </source>
</reference>
<name>A0A5S3WJW7_9GAMM</name>
<dbReference type="EMBL" id="PNCI01000036">
    <property type="protein sequence ID" value="TMP27213.1"/>
    <property type="molecule type" value="Genomic_DNA"/>
</dbReference>
<reference evidence="1 2" key="1">
    <citation type="submission" date="2018-01" db="EMBL/GenBank/DDBJ databases">
        <authorList>
            <person name="Paulsen S."/>
            <person name="Gram L.K."/>
        </authorList>
    </citation>
    <scope>NUCLEOTIDE SEQUENCE [LARGE SCALE GENOMIC DNA]</scope>
    <source>
        <strain evidence="1 2">S2676</strain>
    </source>
</reference>
<comment type="caution">
    <text evidence="1">The sequence shown here is derived from an EMBL/GenBank/DDBJ whole genome shotgun (WGS) entry which is preliminary data.</text>
</comment>
<organism evidence="1 2">
    <name type="scientific">Pseudoalteromonas rubra</name>
    <dbReference type="NCBI Taxonomy" id="43658"/>
    <lineage>
        <taxon>Bacteria</taxon>
        <taxon>Pseudomonadati</taxon>
        <taxon>Pseudomonadota</taxon>
        <taxon>Gammaproteobacteria</taxon>
        <taxon>Alteromonadales</taxon>
        <taxon>Pseudoalteromonadaceae</taxon>
        <taxon>Pseudoalteromonas</taxon>
    </lineage>
</organism>
<accession>A0A5S3WJW7</accession>
<dbReference type="AlphaFoldDB" id="A0A5S3WJW7"/>
<protein>
    <submittedName>
        <fullName evidence="1">Uncharacterized protein</fullName>
    </submittedName>
</protein>
<dbReference type="Proteomes" id="UP000310249">
    <property type="component" value="Unassembled WGS sequence"/>
</dbReference>
<sequence>MPSLLNRLGAVLGGTRRSIVQIIQVNADGTTLVQHSDGTQSTVLGDSVENGSAYIENDRITGPAPDLPYSEIEV</sequence>
<evidence type="ECO:0000313" key="2">
    <source>
        <dbReference type="Proteomes" id="UP000310249"/>
    </source>
</evidence>
<gene>
    <name evidence="1" type="ORF">CWB99_15970</name>
</gene>